<accession>A0AAD4F489</accession>
<keyword evidence="3" id="KW-1185">Reference proteome</keyword>
<dbReference type="Pfam" id="PF20354">
    <property type="entry name" value="DUF6649"/>
    <property type="match status" value="1"/>
</dbReference>
<proteinExistence type="predicted"/>
<comment type="caution">
    <text evidence="2">The sequence shown here is derived from an EMBL/GenBank/DDBJ whole genome shotgun (WGS) entry which is preliminary data.</text>
</comment>
<evidence type="ECO:0000313" key="3">
    <source>
        <dbReference type="Proteomes" id="UP001197093"/>
    </source>
</evidence>
<dbReference type="EMBL" id="JAHCVI010000001">
    <property type="protein sequence ID" value="KAG7292494.1"/>
    <property type="molecule type" value="Genomic_DNA"/>
</dbReference>
<feature type="compositionally biased region" description="Acidic residues" evidence="1">
    <location>
        <begin position="18"/>
        <end position="31"/>
    </location>
</feature>
<gene>
    <name evidence="2" type="ORF">NEMBOFW57_002529</name>
</gene>
<dbReference type="AlphaFoldDB" id="A0AAD4F489"/>
<organism evidence="2 3">
    <name type="scientific">Staphylotrichum longicolle</name>
    <dbReference type="NCBI Taxonomy" id="669026"/>
    <lineage>
        <taxon>Eukaryota</taxon>
        <taxon>Fungi</taxon>
        <taxon>Dikarya</taxon>
        <taxon>Ascomycota</taxon>
        <taxon>Pezizomycotina</taxon>
        <taxon>Sordariomycetes</taxon>
        <taxon>Sordariomycetidae</taxon>
        <taxon>Sordariales</taxon>
        <taxon>Chaetomiaceae</taxon>
        <taxon>Staphylotrichum</taxon>
    </lineage>
</organism>
<evidence type="ECO:0000313" key="2">
    <source>
        <dbReference type="EMBL" id="KAG7292494.1"/>
    </source>
</evidence>
<reference evidence="2" key="1">
    <citation type="submission" date="2023-02" db="EMBL/GenBank/DDBJ databases">
        <authorList>
            <person name="Palmer J.M."/>
        </authorList>
    </citation>
    <scope>NUCLEOTIDE SEQUENCE</scope>
    <source>
        <strain evidence="2">FW57</strain>
    </source>
</reference>
<evidence type="ECO:0000256" key="1">
    <source>
        <dbReference type="SAM" id="MobiDB-lite"/>
    </source>
</evidence>
<feature type="region of interest" description="Disordered" evidence="1">
    <location>
        <begin position="18"/>
        <end position="37"/>
    </location>
</feature>
<feature type="region of interest" description="Disordered" evidence="1">
    <location>
        <begin position="145"/>
        <end position="165"/>
    </location>
</feature>
<sequence>MELDDSKYKVYIYNLDDELSSSDNDETDPETDSGGKLIFLPDIEKHLRNNRRIPAHVLAGPHPPDPAAAWAAGKELVLYREPSSLSVPEEQDSVRKAILEARARAREKQRVEREQAAAAVAAAPPAAMVPVPVMTSSVSVADVPMDADPLLPSSGEEDPDAMEID</sequence>
<name>A0AAD4F489_9PEZI</name>
<protein>
    <submittedName>
        <fullName evidence="2">Uncharacterized protein</fullName>
    </submittedName>
</protein>
<dbReference type="InterPro" id="IPR046591">
    <property type="entry name" value="DUF6649"/>
</dbReference>
<dbReference type="Proteomes" id="UP001197093">
    <property type="component" value="Unassembled WGS sequence"/>
</dbReference>
<feature type="compositionally biased region" description="Acidic residues" evidence="1">
    <location>
        <begin position="155"/>
        <end position="165"/>
    </location>
</feature>